<keyword evidence="1" id="KW-0732">Signal</keyword>
<name>A0ABT2I9P1_9SPHN</name>
<accession>A0ABT2I9P1</accession>
<sequence>MTMRTSKGARRTVLAGASLAALGLALGCPPPARAQSFQGSASVVPGSGSAFVTTGAGTTNVEVLTPEAVIDWTPTDTTGTGTIDFQPAGTTTTFTDSVNGGGDFTVLNRILPVDSTGAPVARMVAFNGTVQSTVFGAQGGNVWFYSPTGIILGATANFNVGSLVLTTNPIDTTGGLYGTNGEIRFRGGAGSTGLVQIDPGAQVTARINPTTLSNAYVALVAPRIVQGGTIDADGPTALVAAEQVDLTINAGLFDIVVTQGTTDANGIVHTGSTGGATTIGSGNLPQAALVAVPKNDGMTMLLSGTFGYTPATAASVDGGSVVLSAGNGLGFDTTGGAATGNIAIGDAVFTSTLTANASDTIDVAPTSLAEFDKLATLDALQAVDLTATNGAVINALATAGMSLDVHAGDAMTGGTINVTGATAGVIDAAGSLRLRTSGNGSDTLLSGFDGVGGTINIAIGNAQLSATQSIDIDANGYGGTGITTGGDGIGGTIAISAAQGSITSNGLNLYAGGYGGSGDTLGGAGLGG</sequence>
<organism evidence="2 3">
    <name type="scientific">Novosphingobium mangrovi</name>
    <name type="common">ex Huang et al. 2023</name>
    <dbReference type="NCBI Taxonomy" id="2976432"/>
    <lineage>
        <taxon>Bacteria</taxon>
        <taxon>Pseudomonadati</taxon>
        <taxon>Pseudomonadota</taxon>
        <taxon>Alphaproteobacteria</taxon>
        <taxon>Sphingomonadales</taxon>
        <taxon>Sphingomonadaceae</taxon>
        <taxon>Novosphingobium</taxon>
    </lineage>
</organism>
<dbReference type="EMBL" id="JANZXA010000015">
    <property type="protein sequence ID" value="MCT2401494.1"/>
    <property type="molecule type" value="Genomic_DNA"/>
</dbReference>
<evidence type="ECO:0000256" key="1">
    <source>
        <dbReference type="SAM" id="SignalP"/>
    </source>
</evidence>
<dbReference type="Gene3D" id="2.160.20.10">
    <property type="entry name" value="Single-stranded right-handed beta-helix, Pectin lyase-like"/>
    <property type="match status" value="1"/>
</dbReference>
<evidence type="ECO:0000313" key="2">
    <source>
        <dbReference type="EMBL" id="MCT2401494.1"/>
    </source>
</evidence>
<gene>
    <name evidence="2" type="ORF">NZK81_18230</name>
</gene>
<feature type="signal peptide" evidence="1">
    <location>
        <begin position="1"/>
        <end position="34"/>
    </location>
</feature>
<evidence type="ECO:0000313" key="3">
    <source>
        <dbReference type="Proteomes" id="UP001165583"/>
    </source>
</evidence>
<reference evidence="2" key="1">
    <citation type="submission" date="2022-09" db="EMBL/GenBank/DDBJ databases">
        <title>Novosphingobium sp. Nov., a polycyclic aromatic hydrocarbon-degrading bacterium isolated form mangrove sediments in HongKong.</title>
        <authorList>
            <person name="Hu Z."/>
        </authorList>
    </citation>
    <scope>NUCLEOTIDE SEQUENCE</scope>
    <source>
        <strain evidence="2">HK4-1</strain>
    </source>
</reference>
<comment type="caution">
    <text evidence="2">The sequence shown here is derived from an EMBL/GenBank/DDBJ whole genome shotgun (WGS) entry which is preliminary data.</text>
</comment>
<dbReference type="InterPro" id="IPR012334">
    <property type="entry name" value="Pectin_lyas_fold"/>
</dbReference>
<feature type="chain" id="PRO_5045446623" evidence="1">
    <location>
        <begin position="35"/>
        <end position="528"/>
    </location>
</feature>
<dbReference type="PROSITE" id="PS51257">
    <property type="entry name" value="PROKAR_LIPOPROTEIN"/>
    <property type="match status" value="1"/>
</dbReference>
<keyword evidence="3" id="KW-1185">Reference proteome</keyword>
<protein>
    <submittedName>
        <fullName evidence="2">Uncharacterized protein</fullName>
    </submittedName>
</protein>
<dbReference type="Proteomes" id="UP001165583">
    <property type="component" value="Unassembled WGS sequence"/>
</dbReference>
<dbReference type="InterPro" id="IPR006311">
    <property type="entry name" value="TAT_signal"/>
</dbReference>
<dbReference type="PROSITE" id="PS51318">
    <property type="entry name" value="TAT"/>
    <property type="match status" value="1"/>
</dbReference>
<proteinExistence type="predicted"/>
<feature type="non-terminal residue" evidence="2">
    <location>
        <position position="528"/>
    </location>
</feature>